<accession>A0ACC1R415</accession>
<organism evidence="1 2">
    <name type="scientific">Lecanicillium saksenae</name>
    <dbReference type="NCBI Taxonomy" id="468837"/>
    <lineage>
        <taxon>Eukaryota</taxon>
        <taxon>Fungi</taxon>
        <taxon>Dikarya</taxon>
        <taxon>Ascomycota</taxon>
        <taxon>Pezizomycotina</taxon>
        <taxon>Sordariomycetes</taxon>
        <taxon>Hypocreomycetidae</taxon>
        <taxon>Hypocreales</taxon>
        <taxon>Cordycipitaceae</taxon>
        <taxon>Lecanicillium</taxon>
    </lineage>
</organism>
<gene>
    <name evidence="1" type="ORF">NLG97_g1784</name>
</gene>
<name>A0ACC1R415_9HYPO</name>
<sequence length="137" mass="15086">MAPATVQSVEDLLGYLDDYYTETFAHQQVDVHELINQLLSHSTSYPSAVPQGSFSSSGYRSSSEEAAAVGSALGEGEGLRAHHCAIRRERMFNPNSATESRARLLLDMLQKVSREIVQNSRLPDLDGDASRRYGARL</sequence>
<dbReference type="EMBL" id="JANAKD010000101">
    <property type="protein sequence ID" value="KAJ3497596.1"/>
    <property type="molecule type" value="Genomic_DNA"/>
</dbReference>
<comment type="caution">
    <text evidence="1">The sequence shown here is derived from an EMBL/GenBank/DDBJ whole genome shotgun (WGS) entry which is preliminary data.</text>
</comment>
<protein>
    <submittedName>
        <fullName evidence="1">Uncharacterized protein</fullName>
    </submittedName>
</protein>
<evidence type="ECO:0000313" key="1">
    <source>
        <dbReference type="EMBL" id="KAJ3497596.1"/>
    </source>
</evidence>
<proteinExistence type="predicted"/>
<reference evidence="1" key="1">
    <citation type="submission" date="2022-07" db="EMBL/GenBank/DDBJ databases">
        <title>Genome Sequence of Lecanicillium saksenae.</title>
        <authorList>
            <person name="Buettner E."/>
        </authorList>
    </citation>
    <scope>NUCLEOTIDE SEQUENCE</scope>
    <source>
        <strain evidence="1">VT-O1</strain>
    </source>
</reference>
<dbReference type="Proteomes" id="UP001148737">
    <property type="component" value="Unassembled WGS sequence"/>
</dbReference>
<keyword evidence="2" id="KW-1185">Reference proteome</keyword>
<evidence type="ECO:0000313" key="2">
    <source>
        <dbReference type="Proteomes" id="UP001148737"/>
    </source>
</evidence>